<comment type="caution">
    <text evidence="2">The sequence shown here is derived from an EMBL/GenBank/DDBJ whole genome shotgun (WGS) entry which is preliminary data.</text>
</comment>
<evidence type="ECO:0000256" key="1">
    <source>
        <dbReference type="SAM" id="SignalP"/>
    </source>
</evidence>
<dbReference type="EMBL" id="JBHSDI010000057">
    <property type="protein sequence ID" value="MFC4260458.1"/>
    <property type="molecule type" value="Genomic_DNA"/>
</dbReference>
<gene>
    <name evidence="2" type="ORF">ACFOZ5_15675</name>
</gene>
<protein>
    <submittedName>
        <fullName evidence="2">Uncharacterized protein</fullName>
    </submittedName>
</protein>
<accession>A0ABV8QM33</accession>
<reference evidence="3" key="1">
    <citation type="journal article" date="2019" name="Int. J. Syst. Evol. Microbiol.">
        <title>The Global Catalogue of Microorganisms (GCM) 10K type strain sequencing project: providing services to taxonomists for standard genome sequencing and annotation.</title>
        <authorList>
            <consortium name="The Broad Institute Genomics Platform"/>
            <consortium name="The Broad Institute Genome Sequencing Center for Infectious Disease"/>
            <person name="Wu L."/>
            <person name="Ma J."/>
        </authorList>
    </citation>
    <scope>NUCLEOTIDE SEQUENCE [LARGE SCALE GENOMIC DNA]</scope>
    <source>
        <strain evidence="3">CECT 7297</strain>
    </source>
</reference>
<name>A0ABV8QM33_9GAMM</name>
<proteinExistence type="predicted"/>
<feature type="chain" id="PRO_5045456166" evidence="1">
    <location>
        <begin position="26"/>
        <end position="193"/>
    </location>
</feature>
<keyword evidence="1" id="KW-0732">Signal</keyword>
<dbReference type="RefSeq" id="WP_379888995.1">
    <property type="nucleotide sequence ID" value="NZ_JBHSDI010000057.1"/>
</dbReference>
<keyword evidence="3" id="KW-1185">Reference proteome</keyword>
<feature type="signal peptide" evidence="1">
    <location>
        <begin position="1"/>
        <end position="25"/>
    </location>
</feature>
<organism evidence="2 3">
    <name type="scientific">Marinobacter lacisalsi</name>
    <dbReference type="NCBI Taxonomy" id="475979"/>
    <lineage>
        <taxon>Bacteria</taxon>
        <taxon>Pseudomonadati</taxon>
        <taxon>Pseudomonadota</taxon>
        <taxon>Gammaproteobacteria</taxon>
        <taxon>Pseudomonadales</taxon>
        <taxon>Marinobacteraceae</taxon>
        <taxon>Marinobacter</taxon>
    </lineage>
</organism>
<evidence type="ECO:0000313" key="2">
    <source>
        <dbReference type="EMBL" id="MFC4260458.1"/>
    </source>
</evidence>
<evidence type="ECO:0000313" key="3">
    <source>
        <dbReference type="Proteomes" id="UP001595798"/>
    </source>
</evidence>
<dbReference type="Proteomes" id="UP001595798">
    <property type="component" value="Unassembled WGS sequence"/>
</dbReference>
<sequence length="193" mass="21477">MSNLPRMTATVIAGFCLLMALTARAETLTSQAVSRFIATMEKMQDNEAFSDQFMSAWEAGREGRDYPGSLMPSEKVALLEGNKAHGTFKAIIKKHGFNDPDAWSRVGDQALLALISVEMEGNETAMQKRLDQMSQEVAANPQFSEAQRQRLQQMISRTSQILERVAAVPEADREAIRPHLSELTRVLEYGAED</sequence>